<protein>
    <recommendedName>
        <fullName evidence="3">Sugar 3,4-ketoisomerase QdtA cupin domain-containing protein</fullName>
    </recommendedName>
</protein>
<dbReference type="InterPro" id="IPR011051">
    <property type="entry name" value="RmlC_Cupin_sf"/>
</dbReference>
<dbReference type="AlphaFoldDB" id="A0A437UDT1"/>
<dbReference type="OrthoDB" id="826649at2"/>
<keyword evidence="2" id="KW-1185">Reference proteome</keyword>
<evidence type="ECO:0008006" key="3">
    <source>
        <dbReference type="Google" id="ProtNLM"/>
    </source>
</evidence>
<dbReference type="Proteomes" id="UP000288951">
    <property type="component" value="Unassembled WGS sequence"/>
</dbReference>
<dbReference type="Gene3D" id="2.60.120.10">
    <property type="entry name" value="Jelly Rolls"/>
    <property type="match status" value="1"/>
</dbReference>
<organism evidence="1 2">
    <name type="scientific">Flavobacterium columnare</name>
    <dbReference type="NCBI Taxonomy" id="996"/>
    <lineage>
        <taxon>Bacteria</taxon>
        <taxon>Pseudomonadati</taxon>
        <taxon>Bacteroidota</taxon>
        <taxon>Flavobacteriia</taxon>
        <taxon>Flavobacteriales</taxon>
        <taxon>Flavobacteriaceae</taxon>
        <taxon>Flavobacterium</taxon>
    </lineage>
</organism>
<evidence type="ECO:0000313" key="2">
    <source>
        <dbReference type="Proteomes" id="UP000288951"/>
    </source>
</evidence>
<dbReference type="EMBL" id="RQSM01000002">
    <property type="protein sequence ID" value="RVU91804.1"/>
    <property type="molecule type" value="Genomic_DNA"/>
</dbReference>
<gene>
    <name evidence="1" type="ORF">EH230_02165</name>
</gene>
<dbReference type="InterPro" id="IPR014710">
    <property type="entry name" value="RmlC-like_jellyroll"/>
</dbReference>
<proteinExistence type="predicted"/>
<dbReference type="RefSeq" id="WP_127822911.1">
    <property type="nucleotide sequence ID" value="NZ_RQSM01000002.1"/>
</dbReference>
<reference evidence="1" key="1">
    <citation type="submission" date="2018-12" db="EMBL/GenBank/DDBJ databases">
        <title>Draft genome sequence of Flaovobacterium columnare ARS1 isolated from channel catfish in Alabama.</title>
        <authorList>
            <person name="Cai W."/>
            <person name="Arias C."/>
        </authorList>
    </citation>
    <scope>NUCLEOTIDE SEQUENCE [LARGE SCALE GENOMIC DNA]</scope>
    <source>
        <strain evidence="1">ARS1</strain>
    </source>
</reference>
<name>A0A437UDT1_9FLAO</name>
<dbReference type="SUPFAM" id="SSF51182">
    <property type="entry name" value="RmlC-like cupins"/>
    <property type="match status" value="1"/>
</dbReference>
<accession>A0A437UDT1</accession>
<sequence>MFEPILIEGGFYEDVRGVVSFVNGFSFDNIERFYIVENSLQNPLRAWQGHKLDEKNFYCVTGEFKIGVVKIDDWENPSVDLDVKCYTLKASDSKILKIPGGYANAVLSLQEGSKLISFSTLPLNRTKEDDFRFSFDYWKLDE</sequence>
<comment type="caution">
    <text evidence="1">The sequence shown here is derived from an EMBL/GenBank/DDBJ whole genome shotgun (WGS) entry which is preliminary data.</text>
</comment>
<evidence type="ECO:0000313" key="1">
    <source>
        <dbReference type="EMBL" id="RVU91804.1"/>
    </source>
</evidence>